<evidence type="ECO:0000259" key="3">
    <source>
        <dbReference type="PROSITE" id="PS01031"/>
    </source>
</evidence>
<organism evidence="4 5">
    <name type="scientific">Candidatus Nitrosocosmicus oleophilus</name>
    <dbReference type="NCBI Taxonomy" id="1353260"/>
    <lineage>
        <taxon>Archaea</taxon>
        <taxon>Nitrososphaerota</taxon>
        <taxon>Nitrososphaeria</taxon>
        <taxon>Nitrososphaerales</taxon>
        <taxon>Nitrososphaeraceae</taxon>
        <taxon>Candidatus Nitrosocosmicus</taxon>
    </lineage>
</organism>
<name>A0A654LU81_9ARCH</name>
<dbReference type="KEGG" id="taa:NMY3_00343"/>
<dbReference type="AlphaFoldDB" id="A0A654LU81"/>
<evidence type="ECO:0000256" key="1">
    <source>
        <dbReference type="PROSITE-ProRule" id="PRU00285"/>
    </source>
</evidence>
<feature type="domain" description="SHSP" evidence="3">
    <location>
        <begin position="90"/>
        <end position="189"/>
    </location>
</feature>
<keyword evidence="5" id="KW-1185">Reference proteome</keyword>
<dbReference type="GeneID" id="60420524"/>
<gene>
    <name evidence="4" type="ORF">NMY3_00343</name>
</gene>
<evidence type="ECO:0000313" key="4">
    <source>
        <dbReference type="EMBL" id="ALI34557.1"/>
    </source>
</evidence>
<evidence type="ECO:0000313" key="5">
    <source>
        <dbReference type="Proteomes" id="UP000058925"/>
    </source>
</evidence>
<dbReference type="SUPFAM" id="SSF49764">
    <property type="entry name" value="HSP20-like chaperones"/>
    <property type="match status" value="1"/>
</dbReference>
<dbReference type="CDD" id="cd06464">
    <property type="entry name" value="ACD_sHsps-like"/>
    <property type="match status" value="1"/>
</dbReference>
<dbReference type="InterPro" id="IPR008978">
    <property type="entry name" value="HSP20-like_chaperone"/>
</dbReference>
<dbReference type="InterPro" id="IPR002068">
    <property type="entry name" value="A-crystallin/Hsp20_dom"/>
</dbReference>
<dbReference type="RefSeq" id="WP_196817193.1">
    <property type="nucleotide sequence ID" value="NZ_CP012850.1"/>
</dbReference>
<dbReference type="PROSITE" id="PS01031">
    <property type="entry name" value="SHSP"/>
    <property type="match status" value="1"/>
</dbReference>
<dbReference type="Pfam" id="PF00011">
    <property type="entry name" value="HSP20"/>
    <property type="match status" value="1"/>
</dbReference>
<dbReference type="Proteomes" id="UP000058925">
    <property type="component" value="Chromosome"/>
</dbReference>
<accession>A0A654LU81</accession>
<comment type="similarity">
    <text evidence="1 2">Belongs to the small heat shock protein (HSP20) family.</text>
</comment>
<proteinExistence type="inferred from homology"/>
<dbReference type="EMBL" id="CP012850">
    <property type="protein sequence ID" value="ALI34557.1"/>
    <property type="molecule type" value="Genomic_DNA"/>
</dbReference>
<dbReference type="Gene3D" id="2.60.40.790">
    <property type="match status" value="1"/>
</dbReference>
<reference evidence="5" key="1">
    <citation type="submission" date="2015-10" db="EMBL/GenBank/DDBJ databases">
        <title>Niche specialization of a soil ammonia-oxidizing archaeon, Candidatus Nitrosocosmicus oleophilus.</title>
        <authorList>
            <person name="Jung M.-Y."/>
            <person name="Rhee S.-K."/>
        </authorList>
    </citation>
    <scope>NUCLEOTIDE SEQUENCE [LARGE SCALE GENOMIC DNA]</scope>
    <source>
        <strain evidence="5">MY3</strain>
    </source>
</reference>
<dbReference type="NCBIfam" id="NF041800">
    <property type="entry name" value="Hsp20"/>
    <property type="match status" value="1"/>
</dbReference>
<sequence>MFDYWDGEIIPRRNAFRNFFNEMDREFAQAEDMMNRVFNTARGISPMTADSFREASTFPYYYGYQITIGADGKPHVREFGNVRPGAKGLVEQSSVRQPLVDTAVDEKNNTLVVTAEMPGLSKENIKVSTVGNLITIHGEKDQKKYHAEIPVDVEMDDESTKASYSNGVLELKLKLKKQTKANAKEIKIE</sequence>
<dbReference type="OrthoDB" id="26084at2157"/>
<evidence type="ECO:0000256" key="2">
    <source>
        <dbReference type="RuleBase" id="RU003616"/>
    </source>
</evidence>
<protein>
    <submittedName>
        <fullName evidence="4">Hsp20/alpha crystallin family protein</fullName>
    </submittedName>
</protein>